<proteinExistence type="predicted"/>
<dbReference type="Proteomes" id="UP001163981">
    <property type="component" value="Chromosome"/>
</dbReference>
<dbReference type="RefSeq" id="WP_265162454.1">
    <property type="nucleotide sequence ID" value="NZ_CP069620.1"/>
</dbReference>
<protein>
    <submittedName>
        <fullName evidence="2">DUF885 domain-containing protein</fullName>
    </submittedName>
</protein>
<accession>A0ABY6NN81</accession>
<gene>
    <name evidence="2" type="ORF">JRG66_09050</name>
</gene>
<evidence type="ECO:0000313" key="3">
    <source>
        <dbReference type="Proteomes" id="UP001163981"/>
    </source>
</evidence>
<dbReference type="Pfam" id="PF05960">
    <property type="entry name" value="DUF885"/>
    <property type="match status" value="1"/>
</dbReference>
<sequence length="571" mass="65926">MKYLFWPLSFICFFSFSAAISQNSSEALKRVIEKVQQHEAYDRKEFPLGLYTEEYYKNEAGFAREQLKELKKVDKATLSETEKISAELLRYDLQETVDFYEYEAYLNPLLSDAGFHVSLPYHVRDLSDYGQVKTYLQKLNALPAYVDQHLVLLRKGIQKGLLQPAVIFEGYEATYNDQIVDDPKESYYYSPFLKLPQTLSEQQKDSVLAAARKVVATKVIPQFRRIKAFFETEYLPAARKKIGVSEIPGGREYYQNRLNYYTTLNLSAEEIHQKGLEEVARINAEMKKIIAEVGFEGSFEDFIQFLRTHEQFYAQTGEELLKEARDIAKRIDAELPKFFRTLPRKPYGVAPVPDAIAPKYTTGRYVGASHETQPGYYWVNTYNLPNRPLYVLPALTAHEAVPGHHLQISLNGELGDSIPKFRKHFYLSAFGEGWGLYAETLAEEMGIYRTPYEQFGKLTYEQWRAGRLVVDTGIHAMGWTREQAVEFLRANTALSLHNINTEVDRYISWPGQAVSYKIGEMKIRELRKKAEAALGPDFDIRKFHEIILEQGTVTLPIMEERVEAYIERSLK</sequence>
<organism evidence="2 3">
    <name type="scientific">Salinimicrobium tongyeongense</name>
    <dbReference type="NCBI Taxonomy" id="2809707"/>
    <lineage>
        <taxon>Bacteria</taxon>
        <taxon>Pseudomonadati</taxon>
        <taxon>Bacteroidota</taxon>
        <taxon>Flavobacteriia</taxon>
        <taxon>Flavobacteriales</taxon>
        <taxon>Flavobacteriaceae</taxon>
        <taxon>Salinimicrobium</taxon>
    </lineage>
</organism>
<reference evidence="2" key="1">
    <citation type="submission" date="2021-02" db="EMBL/GenBank/DDBJ databases">
        <title>Salinimicrobium sp. nov. isolated from seawater in Tongyeong, Republic of Korea.</title>
        <authorList>
            <person name="Lee S.-J."/>
        </authorList>
    </citation>
    <scope>NUCLEOTIDE SEQUENCE</scope>
    <source>
        <strain evidence="2">HN-2-9-2</strain>
    </source>
</reference>
<dbReference type="InterPro" id="IPR010281">
    <property type="entry name" value="DUF885"/>
</dbReference>
<keyword evidence="1" id="KW-0732">Signal</keyword>
<evidence type="ECO:0000256" key="1">
    <source>
        <dbReference type="SAM" id="SignalP"/>
    </source>
</evidence>
<dbReference type="EMBL" id="CP069620">
    <property type="protein sequence ID" value="UZH54146.1"/>
    <property type="molecule type" value="Genomic_DNA"/>
</dbReference>
<evidence type="ECO:0000313" key="2">
    <source>
        <dbReference type="EMBL" id="UZH54146.1"/>
    </source>
</evidence>
<feature type="chain" id="PRO_5047155104" evidence="1">
    <location>
        <begin position="19"/>
        <end position="571"/>
    </location>
</feature>
<dbReference type="PANTHER" id="PTHR33361">
    <property type="entry name" value="GLR0591 PROTEIN"/>
    <property type="match status" value="1"/>
</dbReference>
<name>A0ABY6NN81_9FLAO</name>
<feature type="signal peptide" evidence="1">
    <location>
        <begin position="1"/>
        <end position="18"/>
    </location>
</feature>
<keyword evidence="3" id="KW-1185">Reference proteome</keyword>
<dbReference type="PANTHER" id="PTHR33361:SF2">
    <property type="entry name" value="DUF885 DOMAIN-CONTAINING PROTEIN"/>
    <property type="match status" value="1"/>
</dbReference>